<reference evidence="3" key="1">
    <citation type="journal article" date="2013" name="Nature">
        <title>Pan genome of the phytoplankton Emiliania underpins its global distribution.</title>
        <authorList>
            <person name="Read B.A."/>
            <person name="Kegel J."/>
            <person name="Klute M.J."/>
            <person name="Kuo A."/>
            <person name="Lefebvre S.C."/>
            <person name="Maumus F."/>
            <person name="Mayer C."/>
            <person name="Miller J."/>
            <person name="Monier A."/>
            <person name="Salamov A."/>
            <person name="Young J."/>
            <person name="Aguilar M."/>
            <person name="Claverie J.M."/>
            <person name="Frickenhaus S."/>
            <person name="Gonzalez K."/>
            <person name="Herman E.K."/>
            <person name="Lin Y.C."/>
            <person name="Napier J."/>
            <person name="Ogata H."/>
            <person name="Sarno A.F."/>
            <person name="Shmutz J."/>
            <person name="Schroeder D."/>
            <person name="de Vargas C."/>
            <person name="Verret F."/>
            <person name="von Dassow P."/>
            <person name="Valentin K."/>
            <person name="Van de Peer Y."/>
            <person name="Wheeler G."/>
            <person name="Dacks J.B."/>
            <person name="Delwiche C.F."/>
            <person name="Dyhrman S.T."/>
            <person name="Glockner G."/>
            <person name="John U."/>
            <person name="Richards T."/>
            <person name="Worden A.Z."/>
            <person name="Zhang X."/>
            <person name="Grigoriev I.V."/>
            <person name="Allen A.E."/>
            <person name="Bidle K."/>
            <person name="Borodovsky M."/>
            <person name="Bowler C."/>
            <person name="Brownlee C."/>
            <person name="Cock J.M."/>
            <person name="Elias M."/>
            <person name="Gladyshev V.N."/>
            <person name="Groth M."/>
            <person name="Guda C."/>
            <person name="Hadaegh A."/>
            <person name="Iglesias-Rodriguez M.D."/>
            <person name="Jenkins J."/>
            <person name="Jones B.M."/>
            <person name="Lawson T."/>
            <person name="Leese F."/>
            <person name="Lindquist E."/>
            <person name="Lobanov A."/>
            <person name="Lomsadze A."/>
            <person name="Malik S.B."/>
            <person name="Marsh M.E."/>
            <person name="Mackinder L."/>
            <person name="Mock T."/>
            <person name="Mueller-Roeber B."/>
            <person name="Pagarete A."/>
            <person name="Parker M."/>
            <person name="Probert I."/>
            <person name="Quesneville H."/>
            <person name="Raines C."/>
            <person name="Rensing S.A."/>
            <person name="Riano-Pachon D.M."/>
            <person name="Richier S."/>
            <person name="Rokitta S."/>
            <person name="Shiraiwa Y."/>
            <person name="Soanes D.M."/>
            <person name="van der Giezen M."/>
            <person name="Wahlund T.M."/>
            <person name="Williams B."/>
            <person name="Wilson W."/>
            <person name="Wolfe G."/>
            <person name="Wurch L.L."/>
        </authorList>
    </citation>
    <scope>NUCLEOTIDE SEQUENCE</scope>
</reference>
<dbReference type="Proteomes" id="UP000013827">
    <property type="component" value="Unassembled WGS sequence"/>
</dbReference>
<protein>
    <submittedName>
        <fullName evidence="2">Uncharacterized protein</fullName>
    </submittedName>
</protein>
<dbReference type="RefSeq" id="XP_005762560.1">
    <property type="nucleotide sequence ID" value="XM_005762503.1"/>
</dbReference>
<dbReference type="KEGG" id="ehx:EMIHUDRAFT_248522"/>
<dbReference type="GeneID" id="17256279"/>
<dbReference type="eggNOG" id="ENOG502RXF5">
    <property type="taxonomic scope" value="Eukaryota"/>
</dbReference>
<proteinExistence type="predicted"/>
<keyword evidence="3" id="KW-1185">Reference proteome</keyword>
<organism evidence="2 3">
    <name type="scientific">Emiliania huxleyi (strain CCMP1516)</name>
    <dbReference type="NCBI Taxonomy" id="280463"/>
    <lineage>
        <taxon>Eukaryota</taxon>
        <taxon>Haptista</taxon>
        <taxon>Haptophyta</taxon>
        <taxon>Prymnesiophyceae</taxon>
        <taxon>Isochrysidales</taxon>
        <taxon>Noelaerhabdaceae</taxon>
        <taxon>Emiliania</taxon>
    </lineage>
</organism>
<dbReference type="PaxDb" id="2903-EOD10131"/>
<name>A0A0D3IFU6_EMIH1</name>
<dbReference type="STRING" id="2903.R1DH72"/>
<evidence type="ECO:0000313" key="2">
    <source>
        <dbReference type="EnsemblProtists" id="EOD10131"/>
    </source>
</evidence>
<accession>A0A0D3IFU6</accession>
<feature type="signal peptide" evidence="1">
    <location>
        <begin position="1"/>
        <end position="27"/>
    </location>
</feature>
<dbReference type="AlphaFoldDB" id="A0A0D3IFU6"/>
<reference evidence="2" key="2">
    <citation type="submission" date="2024-10" db="UniProtKB">
        <authorList>
            <consortium name="EnsemblProtists"/>
        </authorList>
    </citation>
    <scope>IDENTIFICATION</scope>
</reference>
<evidence type="ECO:0000313" key="3">
    <source>
        <dbReference type="Proteomes" id="UP000013827"/>
    </source>
</evidence>
<dbReference type="HOGENOM" id="CLU_867222_0_0_1"/>
<keyword evidence="1" id="KW-0732">Signal</keyword>
<dbReference type="EnsemblProtists" id="EOD10131">
    <property type="protein sequence ID" value="EOD10131"/>
    <property type="gene ID" value="EMIHUDRAFT_248522"/>
</dbReference>
<evidence type="ECO:0000256" key="1">
    <source>
        <dbReference type="SAM" id="SignalP"/>
    </source>
</evidence>
<feature type="chain" id="PRO_5044216235" evidence="1">
    <location>
        <begin position="28"/>
        <end position="321"/>
    </location>
</feature>
<sequence>MSHAHDHLVRLLAWLAGFEAAERRVHSQNGEDGVLEHLFGFVGAGPKNYIEFGVMSGRETNTRHLRKAHGWRGLMMDGGYRDPSINLQQEMINVSNVVSLFRKYGFAPETELDLLSVDTDCYDYWLTETVFSAGYRPRAIVNEVNAALTLAPPAKISVPPPDDPRAGGRSRCFGSSEADRLSSWFGGSVSAFSSLYQRYNYSMVYCESTGVNCFGVRDDLLRPSGSHGAHTPPVSSFLTDAMVYRPARYGPNCGGHPRPHAPARENAMRSRPFVDVAEQPKAAFPYVRAPAREPRKPGERYPTAQCAEGLRGNLCAGVSWA</sequence>